<comment type="subcellular location">
    <subcellularLocation>
        <location evidence="8">Cell membrane</location>
        <topology evidence="8">Peripheral membrane protein</topology>
    </subcellularLocation>
</comment>
<accession>A0A6B0SR51</accession>
<dbReference type="InterPro" id="IPR038495">
    <property type="entry name" value="ATPase_E_C"/>
</dbReference>
<evidence type="ECO:0000313" key="11">
    <source>
        <dbReference type="Proteomes" id="UP000437065"/>
    </source>
</evidence>
<keyword evidence="9" id="KW-0175">Coiled coil</keyword>
<keyword evidence="6 8" id="KW-0472">Membrane</keyword>
<organism evidence="10 11">
    <name type="scientific">Halobaculum saliterrae</name>
    <dbReference type="NCBI Taxonomy" id="2073113"/>
    <lineage>
        <taxon>Archaea</taxon>
        <taxon>Methanobacteriati</taxon>
        <taxon>Methanobacteriota</taxon>
        <taxon>Stenosarchaea group</taxon>
        <taxon>Halobacteria</taxon>
        <taxon>Halobacteriales</taxon>
        <taxon>Haloferacaceae</taxon>
        <taxon>Halobaculum</taxon>
    </lineage>
</organism>
<comment type="caution">
    <text evidence="10">The sequence shown here is derived from an EMBL/GenBank/DDBJ whole genome shotgun (WGS) entry which is preliminary data.</text>
</comment>
<dbReference type="Gene3D" id="3.30.2320.30">
    <property type="entry name" value="ATP synthase, E subunit, C-terminal"/>
    <property type="match status" value="1"/>
</dbReference>
<gene>
    <name evidence="8" type="primary">atpE</name>
    <name evidence="10" type="ORF">GRX01_07265</name>
</gene>
<dbReference type="GO" id="GO:0033178">
    <property type="term" value="C:proton-transporting two-sector ATPase complex, catalytic domain"/>
    <property type="evidence" value="ECO:0007669"/>
    <property type="project" value="InterPro"/>
</dbReference>
<dbReference type="Gene3D" id="1.20.5.620">
    <property type="entry name" value="F1F0 ATP synthase subunit B, membrane domain"/>
    <property type="match status" value="1"/>
</dbReference>
<evidence type="ECO:0000256" key="4">
    <source>
        <dbReference type="ARBA" id="ARBA00022781"/>
    </source>
</evidence>
<evidence type="ECO:0000256" key="3">
    <source>
        <dbReference type="ARBA" id="ARBA00022475"/>
    </source>
</evidence>
<dbReference type="GO" id="GO:0005886">
    <property type="term" value="C:plasma membrane"/>
    <property type="evidence" value="ECO:0007669"/>
    <property type="project" value="UniProtKB-SubCell"/>
</dbReference>
<dbReference type="RefSeq" id="WP_159665049.1">
    <property type="nucleotide sequence ID" value="NZ_WUUS01000004.1"/>
</dbReference>
<evidence type="ECO:0000313" key="10">
    <source>
        <dbReference type="EMBL" id="MXR41135.1"/>
    </source>
</evidence>
<dbReference type="Proteomes" id="UP000437065">
    <property type="component" value="Unassembled WGS sequence"/>
</dbReference>
<reference evidence="10 11" key="1">
    <citation type="submission" date="2019-12" db="EMBL/GenBank/DDBJ databases">
        <title>Isolation and characterization of three novel carbon monoxide-oxidizing members of Halobacteria from salione crusts and soils.</title>
        <authorList>
            <person name="Myers M.R."/>
            <person name="King G.M."/>
        </authorList>
    </citation>
    <scope>NUCLEOTIDE SEQUENCE [LARGE SCALE GENOMIC DNA]</scope>
    <source>
        <strain evidence="10 11">WSA2</strain>
    </source>
</reference>
<keyword evidence="7 8" id="KW-0066">ATP synthesis</keyword>
<dbReference type="PANTHER" id="PTHR45715">
    <property type="entry name" value="ATPASE H+-TRANSPORTING V1 SUBUNIT E1A-RELATED"/>
    <property type="match status" value="1"/>
</dbReference>
<evidence type="ECO:0000256" key="9">
    <source>
        <dbReference type="SAM" id="Coils"/>
    </source>
</evidence>
<dbReference type="GO" id="GO:0046933">
    <property type="term" value="F:proton-transporting ATP synthase activity, rotational mechanism"/>
    <property type="evidence" value="ECO:0007669"/>
    <property type="project" value="UniProtKB-UniRule"/>
</dbReference>
<dbReference type="OrthoDB" id="4691at2157"/>
<dbReference type="HAMAP" id="MF_00311">
    <property type="entry name" value="ATP_synth_E_arch"/>
    <property type="match status" value="1"/>
</dbReference>
<comment type="function">
    <text evidence="8">Component of the A-type ATP synthase that produces ATP from ADP in the presence of a proton gradient across the membrane.</text>
</comment>
<evidence type="ECO:0000256" key="5">
    <source>
        <dbReference type="ARBA" id="ARBA00023065"/>
    </source>
</evidence>
<keyword evidence="2 8" id="KW-0813">Transport</keyword>
<dbReference type="NCBIfam" id="NF002629">
    <property type="entry name" value="PRK02292.1"/>
    <property type="match status" value="1"/>
</dbReference>
<evidence type="ECO:0000256" key="6">
    <source>
        <dbReference type="ARBA" id="ARBA00023136"/>
    </source>
</evidence>
<protein>
    <recommendedName>
        <fullName evidence="8">A-type ATP synthase subunit E</fullName>
    </recommendedName>
</protein>
<name>A0A6B0SR51_9EURY</name>
<evidence type="ECO:0000256" key="7">
    <source>
        <dbReference type="ARBA" id="ARBA00023310"/>
    </source>
</evidence>
<evidence type="ECO:0000256" key="2">
    <source>
        <dbReference type="ARBA" id="ARBA00022448"/>
    </source>
</evidence>
<dbReference type="Pfam" id="PF01991">
    <property type="entry name" value="vATP-synt_E"/>
    <property type="match status" value="1"/>
</dbReference>
<sequence>MSLETVVEDIRDEARARAEDIREEGEERAAEIVSEAEEEAERVVQEREQQVERQIEQEREQTLSAAKLEAKQQRLEARRDVLADVREGTEAAIADLEGDRREELTRALLDAAAVEFEDDESVAVRGRADDEELLTEILDDYEGWSFAGERECLGGVVVESEESRVRVNNTFDSVLEAVWEDNLKELSDRLFDDE</sequence>
<keyword evidence="4 8" id="KW-0375">Hydrogen ion transport</keyword>
<feature type="coiled-coil region" evidence="9">
    <location>
        <begin position="22"/>
        <end position="85"/>
    </location>
</feature>
<keyword evidence="11" id="KW-1185">Reference proteome</keyword>
<dbReference type="InterPro" id="IPR002842">
    <property type="entry name" value="ATPase_V1_Esu"/>
</dbReference>
<dbReference type="AlphaFoldDB" id="A0A6B0SR51"/>
<dbReference type="EMBL" id="WUUS01000004">
    <property type="protein sequence ID" value="MXR41135.1"/>
    <property type="molecule type" value="Genomic_DNA"/>
</dbReference>
<dbReference type="SUPFAM" id="SSF160527">
    <property type="entry name" value="V-type ATPase subunit E-like"/>
    <property type="match status" value="1"/>
</dbReference>
<dbReference type="GO" id="GO:0005524">
    <property type="term" value="F:ATP binding"/>
    <property type="evidence" value="ECO:0007669"/>
    <property type="project" value="UniProtKB-UniRule"/>
</dbReference>
<comment type="similarity">
    <text evidence="1 8">Belongs to the V-ATPase E subunit family.</text>
</comment>
<comment type="subunit">
    <text evidence="8">Has multiple subunits with at least A(3), B(3), C, D, E, F, H, I and proteolipid K(x).</text>
</comment>
<keyword evidence="5 8" id="KW-0406">Ion transport</keyword>
<dbReference type="GO" id="GO:0046961">
    <property type="term" value="F:proton-transporting ATPase activity, rotational mechanism"/>
    <property type="evidence" value="ECO:0007669"/>
    <property type="project" value="InterPro"/>
</dbReference>
<evidence type="ECO:0000256" key="1">
    <source>
        <dbReference type="ARBA" id="ARBA00005901"/>
    </source>
</evidence>
<evidence type="ECO:0000256" key="8">
    <source>
        <dbReference type="HAMAP-Rule" id="MF_00311"/>
    </source>
</evidence>
<dbReference type="GO" id="GO:0042777">
    <property type="term" value="P:proton motive force-driven plasma membrane ATP synthesis"/>
    <property type="evidence" value="ECO:0007669"/>
    <property type="project" value="UniProtKB-UniRule"/>
</dbReference>
<proteinExistence type="inferred from homology"/>
<keyword evidence="3 8" id="KW-1003">Cell membrane</keyword>